<evidence type="ECO:0000313" key="9">
    <source>
        <dbReference type="Proteomes" id="UP001172673"/>
    </source>
</evidence>
<keyword evidence="5" id="KW-0804">Transcription</keyword>
<dbReference type="EMBL" id="JAPDRK010000023">
    <property type="protein sequence ID" value="KAJ9603047.1"/>
    <property type="molecule type" value="Genomic_DNA"/>
</dbReference>
<protein>
    <recommendedName>
        <fullName evidence="7">Zn(2)-C6 fungal-type domain-containing protein</fullName>
    </recommendedName>
</protein>
<reference evidence="8" key="1">
    <citation type="submission" date="2022-10" db="EMBL/GenBank/DDBJ databases">
        <title>Culturing micro-colonial fungi from biological soil crusts in the Mojave desert and describing Neophaeococcomyces mojavensis, and introducing the new genera and species Taxawa tesnikishii.</title>
        <authorList>
            <person name="Kurbessoian T."/>
            <person name="Stajich J.E."/>
        </authorList>
    </citation>
    <scope>NUCLEOTIDE SEQUENCE</scope>
    <source>
        <strain evidence="8">TK_41</strain>
    </source>
</reference>
<keyword evidence="3" id="KW-0805">Transcription regulation</keyword>
<name>A0AA38WXS1_9EURO</name>
<evidence type="ECO:0000256" key="2">
    <source>
        <dbReference type="ARBA" id="ARBA00022833"/>
    </source>
</evidence>
<proteinExistence type="predicted"/>
<evidence type="ECO:0000256" key="5">
    <source>
        <dbReference type="ARBA" id="ARBA00023163"/>
    </source>
</evidence>
<dbReference type="SMART" id="SM00066">
    <property type="entry name" value="GAL4"/>
    <property type="match status" value="1"/>
</dbReference>
<evidence type="ECO:0000313" key="8">
    <source>
        <dbReference type="EMBL" id="KAJ9603047.1"/>
    </source>
</evidence>
<dbReference type="GO" id="GO:0003677">
    <property type="term" value="F:DNA binding"/>
    <property type="evidence" value="ECO:0007669"/>
    <property type="project" value="UniProtKB-KW"/>
</dbReference>
<dbReference type="Proteomes" id="UP001172673">
    <property type="component" value="Unassembled WGS sequence"/>
</dbReference>
<dbReference type="PANTHER" id="PTHR47660">
    <property type="entry name" value="TRANSCRIPTION FACTOR WITH C2H2 AND ZN(2)-CYS(6) DNA BINDING DOMAIN (EUROFUNG)-RELATED-RELATED"/>
    <property type="match status" value="1"/>
</dbReference>
<evidence type="ECO:0000256" key="4">
    <source>
        <dbReference type="ARBA" id="ARBA00023125"/>
    </source>
</evidence>
<keyword evidence="1" id="KW-0479">Metal-binding</keyword>
<dbReference type="GO" id="GO:0008270">
    <property type="term" value="F:zinc ion binding"/>
    <property type="evidence" value="ECO:0007669"/>
    <property type="project" value="InterPro"/>
</dbReference>
<dbReference type="GO" id="GO:0000981">
    <property type="term" value="F:DNA-binding transcription factor activity, RNA polymerase II-specific"/>
    <property type="evidence" value="ECO:0007669"/>
    <property type="project" value="InterPro"/>
</dbReference>
<keyword evidence="2" id="KW-0862">Zinc</keyword>
<keyword evidence="6" id="KW-0539">Nucleus</keyword>
<accession>A0AA38WXS1</accession>
<dbReference type="InterPro" id="IPR001138">
    <property type="entry name" value="Zn2Cys6_DnaBD"/>
</dbReference>
<evidence type="ECO:0000256" key="3">
    <source>
        <dbReference type="ARBA" id="ARBA00023015"/>
    </source>
</evidence>
<sequence>MTDSAPSEPRKDKQRADVKALHIKKCQGEPAEESIGLNGASSSPRKRVRLACNRCRQKKIACNGQEPCAQCRNAPGDCEYAGSRDTRESTLDEAELDVEATSFRGEQDHGVPSISLASGASNEEPITNNHFALGQDTHQIGFLPDTETTAPIMMPDAVLHDGLDLSLTSGDLLDPMTMNDIWQMPPFDSQFWLDGSDLSWSEGPFDATFLMPDYSASSVSQQRITGMMQEYFDRKSRKSSPSAPDKAGAMWYSAPPNLDDHDNDVLNVFINLFHKHVSETFTLFKEIRVPRRTRPEFILAMAATGGLFCSVPGSADVAKSMYNDSRRLLLASHHRSTGTSGGRSNRKDNLFAACTFILLQLYGLCSGDKRSYEFVEAFYGDLILAVKDYSRSCLESFELEKENENLLVIVMYRPPCFPWRHVNSFAQSPHPEHRIGVLLQYPAALTKDRRVEINSTHDKDQLLILASLSAYLWPGTSLSESTGFPDKPNHEASRNPSLWKSDFAEMACDTWLRSQEKPRVSTLVVYYHLNIMLHANLVLLQRFAHSSPTSTARDPQKSSIAKAIQSWMCSRDYEVAHWHAEQLISSTESAIAASKNNAGQPSSYTSPETVRSTFEALHTPYLVYYAVLVLWCGALSADLAYSSVASAKAHLVRGEMILSAHKARIAQLLAKVLIEIK</sequence>
<evidence type="ECO:0000259" key="7">
    <source>
        <dbReference type="PROSITE" id="PS50048"/>
    </source>
</evidence>
<gene>
    <name evidence="8" type="ORF">H2200_012342</name>
</gene>
<evidence type="ECO:0000256" key="6">
    <source>
        <dbReference type="ARBA" id="ARBA00023242"/>
    </source>
</evidence>
<keyword evidence="4" id="KW-0238">DNA-binding</keyword>
<evidence type="ECO:0000256" key="1">
    <source>
        <dbReference type="ARBA" id="ARBA00022723"/>
    </source>
</evidence>
<feature type="domain" description="Zn(2)-C6 fungal-type" evidence="7">
    <location>
        <begin position="51"/>
        <end position="80"/>
    </location>
</feature>
<dbReference type="InterPro" id="IPR036864">
    <property type="entry name" value="Zn2-C6_fun-type_DNA-bd_sf"/>
</dbReference>
<dbReference type="PROSITE" id="PS50048">
    <property type="entry name" value="ZN2_CY6_FUNGAL_2"/>
    <property type="match status" value="1"/>
</dbReference>
<dbReference type="SUPFAM" id="SSF57701">
    <property type="entry name" value="Zn2/Cys6 DNA-binding domain"/>
    <property type="match status" value="1"/>
</dbReference>
<organism evidence="8 9">
    <name type="scientific">Cladophialophora chaetospira</name>
    <dbReference type="NCBI Taxonomy" id="386627"/>
    <lineage>
        <taxon>Eukaryota</taxon>
        <taxon>Fungi</taxon>
        <taxon>Dikarya</taxon>
        <taxon>Ascomycota</taxon>
        <taxon>Pezizomycotina</taxon>
        <taxon>Eurotiomycetes</taxon>
        <taxon>Chaetothyriomycetidae</taxon>
        <taxon>Chaetothyriales</taxon>
        <taxon>Herpotrichiellaceae</taxon>
        <taxon>Cladophialophora</taxon>
    </lineage>
</organism>
<dbReference type="PANTHER" id="PTHR47660:SF2">
    <property type="entry name" value="TRANSCRIPTION FACTOR WITH C2H2 AND ZN(2)-CYS(6) DNA BINDING DOMAIN (EUROFUNG)"/>
    <property type="match status" value="1"/>
</dbReference>
<dbReference type="Pfam" id="PF00172">
    <property type="entry name" value="Zn_clus"/>
    <property type="match status" value="1"/>
</dbReference>
<dbReference type="AlphaFoldDB" id="A0AA38WXS1"/>
<keyword evidence="9" id="KW-1185">Reference proteome</keyword>
<dbReference type="Gene3D" id="4.10.240.10">
    <property type="entry name" value="Zn(2)-C6 fungal-type DNA-binding domain"/>
    <property type="match status" value="1"/>
</dbReference>
<dbReference type="PROSITE" id="PS00463">
    <property type="entry name" value="ZN2_CY6_FUNGAL_1"/>
    <property type="match status" value="1"/>
</dbReference>
<dbReference type="CDD" id="cd00067">
    <property type="entry name" value="GAL4"/>
    <property type="match status" value="1"/>
</dbReference>
<comment type="caution">
    <text evidence="8">The sequence shown here is derived from an EMBL/GenBank/DDBJ whole genome shotgun (WGS) entry which is preliminary data.</text>
</comment>